<reference evidence="2" key="1">
    <citation type="submission" date="2019-09" db="EMBL/GenBank/DDBJ databases">
        <title>Draft genome information of white flower Hibiscus syriacus.</title>
        <authorList>
            <person name="Kim Y.-M."/>
        </authorList>
    </citation>
    <scope>NUCLEOTIDE SEQUENCE [LARGE SCALE GENOMIC DNA]</scope>
    <source>
        <strain evidence="2">YM2019G1</strain>
    </source>
</reference>
<evidence type="ECO:0000256" key="1">
    <source>
        <dbReference type="SAM" id="MobiDB-lite"/>
    </source>
</evidence>
<gene>
    <name evidence="2" type="ORF">F3Y22_tig00111342pilonHSYRG00268</name>
</gene>
<evidence type="ECO:0000313" key="2">
    <source>
        <dbReference type="EMBL" id="KAE8681178.1"/>
    </source>
</evidence>
<name>A0A6A2YPC7_HIBSY</name>
<proteinExistence type="predicted"/>
<dbReference type="PANTHER" id="PTHR33670">
    <property type="entry name" value="SPLICING FACTOR, PROLINE- AND GLUTAMINE-RICH-LIKE"/>
    <property type="match status" value="1"/>
</dbReference>
<protein>
    <submittedName>
        <fullName evidence="2">Uncharacterized protein</fullName>
    </submittedName>
</protein>
<dbReference type="PANTHER" id="PTHR33670:SF1">
    <property type="entry name" value="OS09G0416300 PROTEIN"/>
    <property type="match status" value="1"/>
</dbReference>
<accession>A0A6A2YPC7</accession>
<feature type="compositionally biased region" description="Basic residues" evidence="1">
    <location>
        <begin position="39"/>
        <end position="52"/>
    </location>
</feature>
<evidence type="ECO:0000313" key="3">
    <source>
        <dbReference type="Proteomes" id="UP000436088"/>
    </source>
</evidence>
<dbReference type="GO" id="GO:0016071">
    <property type="term" value="P:mRNA metabolic process"/>
    <property type="evidence" value="ECO:0007669"/>
    <property type="project" value="UniProtKB-ARBA"/>
</dbReference>
<dbReference type="EMBL" id="VEPZ02001315">
    <property type="protein sequence ID" value="KAE8681178.1"/>
    <property type="molecule type" value="Genomic_DNA"/>
</dbReference>
<feature type="region of interest" description="Disordered" evidence="1">
    <location>
        <begin position="36"/>
        <end position="67"/>
    </location>
</feature>
<sequence>MGTEVLWPRDCLIERIRVSPMACSCRRYGNGGFNPGYHGHGRFNKKPIQKKRVGSDQAVSKRSSSNDKLKVVRNNVGIEKVTIFRRGCGNGGFSPSYHGNGRFNKKPVQMKRIGSDHAVSKRSSSNDKLKVVRNNNVGIEKVTILREDKSPAIEKSDVYAGSAFVVSPAPSSVPLPTFSRKKKIPIDNSATRDLRRLLRLDL</sequence>
<keyword evidence="3" id="KW-1185">Reference proteome</keyword>
<comment type="caution">
    <text evidence="2">The sequence shown here is derived from an EMBL/GenBank/DDBJ whole genome shotgun (WGS) entry which is preliminary data.</text>
</comment>
<dbReference type="InterPro" id="IPR028322">
    <property type="entry name" value="PNRC-like_rgn"/>
</dbReference>
<dbReference type="AlphaFoldDB" id="A0A6A2YPC7"/>
<dbReference type="Pfam" id="PF15365">
    <property type="entry name" value="PNRC"/>
    <property type="match status" value="1"/>
</dbReference>
<dbReference type="Proteomes" id="UP000436088">
    <property type="component" value="Unassembled WGS sequence"/>
</dbReference>
<organism evidence="2 3">
    <name type="scientific">Hibiscus syriacus</name>
    <name type="common">Rose of Sharon</name>
    <dbReference type="NCBI Taxonomy" id="106335"/>
    <lineage>
        <taxon>Eukaryota</taxon>
        <taxon>Viridiplantae</taxon>
        <taxon>Streptophyta</taxon>
        <taxon>Embryophyta</taxon>
        <taxon>Tracheophyta</taxon>
        <taxon>Spermatophyta</taxon>
        <taxon>Magnoliopsida</taxon>
        <taxon>eudicotyledons</taxon>
        <taxon>Gunneridae</taxon>
        <taxon>Pentapetalae</taxon>
        <taxon>rosids</taxon>
        <taxon>malvids</taxon>
        <taxon>Malvales</taxon>
        <taxon>Malvaceae</taxon>
        <taxon>Malvoideae</taxon>
        <taxon>Hibiscus</taxon>
    </lineage>
</organism>